<protein>
    <submittedName>
        <fullName evidence="8">Uncharacterized protein</fullName>
    </submittedName>
</protein>
<evidence type="ECO:0000313" key="9">
    <source>
        <dbReference type="Proteomes" id="UP001626550"/>
    </source>
</evidence>
<evidence type="ECO:0000256" key="2">
    <source>
        <dbReference type="ARBA" id="ARBA00022448"/>
    </source>
</evidence>
<dbReference type="InterPro" id="IPR037272">
    <property type="entry name" value="SNS_sf"/>
</dbReference>
<feature type="binding site" evidence="6">
    <location>
        <position position="44"/>
    </location>
    <ligand>
        <name>Na(+)</name>
        <dbReference type="ChEBI" id="CHEBI:29101"/>
        <label>2</label>
    </ligand>
</feature>
<feature type="binding site" evidence="6">
    <location>
        <position position="278"/>
    </location>
    <ligand>
        <name>Na(+)</name>
        <dbReference type="ChEBI" id="CHEBI:29101"/>
        <label>1</label>
    </ligand>
</feature>
<evidence type="ECO:0000256" key="7">
    <source>
        <dbReference type="SAM" id="Phobius"/>
    </source>
</evidence>
<feature type="transmembrane region" description="Helical" evidence="7">
    <location>
        <begin position="162"/>
        <end position="187"/>
    </location>
</feature>
<feature type="transmembrane region" description="Helical" evidence="7">
    <location>
        <begin position="61"/>
        <end position="86"/>
    </location>
</feature>
<dbReference type="PANTHER" id="PTHR42948">
    <property type="entry name" value="TRANSPORTER"/>
    <property type="match status" value="1"/>
</dbReference>
<dbReference type="PANTHER" id="PTHR42948:SF1">
    <property type="entry name" value="TRANSPORTER"/>
    <property type="match status" value="1"/>
</dbReference>
<comment type="caution">
    <text evidence="8">The sequence shown here is derived from an EMBL/GenBank/DDBJ whole genome shotgun (WGS) entry which is preliminary data.</text>
</comment>
<evidence type="ECO:0000313" key="8">
    <source>
        <dbReference type="EMBL" id="KAL3314868.1"/>
    </source>
</evidence>
<dbReference type="PROSITE" id="PS50267">
    <property type="entry name" value="NA_NEUROTRAN_SYMP_3"/>
    <property type="match status" value="1"/>
</dbReference>
<dbReference type="EMBL" id="JBJKFK010000885">
    <property type="protein sequence ID" value="KAL3314868.1"/>
    <property type="molecule type" value="Genomic_DNA"/>
</dbReference>
<dbReference type="PRINTS" id="PR00176">
    <property type="entry name" value="NANEUSMPORT"/>
</dbReference>
<keyword evidence="6" id="KW-0915">Sodium</keyword>
<keyword evidence="4 7" id="KW-1133">Transmembrane helix</keyword>
<accession>A0ABD2Q602</accession>
<dbReference type="Pfam" id="PF00209">
    <property type="entry name" value="SNF"/>
    <property type="match status" value="2"/>
</dbReference>
<feature type="transmembrane region" description="Helical" evidence="7">
    <location>
        <begin position="270"/>
        <end position="298"/>
    </location>
</feature>
<feature type="transmembrane region" description="Helical" evidence="7">
    <location>
        <begin position="469"/>
        <end position="490"/>
    </location>
</feature>
<comment type="subcellular location">
    <subcellularLocation>
        <location evidence="1">Membrane</location>
        <topology evidence="1">Multi-pass membrane protein</topology>
    </subcellularLocation>
</comment>
<feature type="transmembrane region" description="Helical" evidence="7">
    <location>
        <begin position="553"/>
        <end position="574"/>
    </location>
</feature>
<dbReference type="GO" id="GO:0016020">
    <property type="term" value="C:membrane"/>
    <property type="evidence" value="ECO:0007669"/>
    <property type="project" value="UniProtKB-SubCell"/>
</dbReference>
<dbReference type="AlphaFoldDB" id="A0ABD2Q602"/>
<dbReference type="InterPro" id="IPR000175">
    <property type="entry name" value="Na/ntran_symport"/>
</dbReference>
<feature type="transmembrane region" description="Helical" evidence="7">
    <location>
        <begin position="106"/>
        <end position="126"/>
    </location>
</feature>
<keyword evidence="3 7" id="KW-0812">Transmembrane</keyword>
<sequence>MLEEATKSVAVVTESSYLNRRQTQFKTKFGIFFSCLGCVVGTGNIWRFPRICASQSASRGSLVFLLVWFAFLCLWSTPIAIVEFTLGRFSQCSPLLSFCKFMGPRFIWMGGWIVCISMFVSFYYSVIIGWTIYYFFLVSTCASLPSHVLASQDIFEFFTRDSYYPVLSHVAAVILLGVCTFGGIRWIEKANLILVPVLLAIVCLNFVWALTIPHAHIGIQFMFTPVWSTILDPNLWIAAISQNAFDTSAGSGAFVAYSTHLSRSQGSVRYAVCIPLCNNLISLIAGVTIFCTVFSTLIAQNPTMTTHQILMILQNSGPAGTALTFIWFPVIFSKYGLSKHPFSTRIPGLPRRRMTLKPVQVANRDWTVKSMPNGPISALHSALRFQDTWAGASVKTRSLLGRFMCSLFFVCLVFSGLTSIISLVQLVSMTLVDLGLTQRWAVVTSLVLMFVCGLPSALSVHFLSYQDQTSGYALVISGAFFSLLVIKYGVERYRERIVNQFGVRDWKLRLCWIPIIAVLVPLQAVCLLAWWMYKAIRSNQSWYLPSVLGSLTSILLEWVLLLSLLLLFTVMVIWRKWDVIQKSVLFGNDPFLDTPELCTIETRTIELTSEQPDLQIETLRNFIGPDLEQDNVTYL</sequence>
<keyword evidence="2" id="KW-0813">Transport</keyword>
<evidence type="ECO:0000256" key="4">
    <source>
        <dbReference type="ARBA" id="ARBA00022989"/>
    </source>
</evidence>
<feature type="transmembrane region" description="Helical" evidence="7">
    <location>
        <begin position="407"/>
        <end position="428"/>
    </location>
</feature>
<feature type="transmembrane region" description="Helical" evidence="7">
    <location>
        <begin position="440"/>
        <end position="463"/>
    </location>
</feature>
<evidence type="ECO:0000256" key="3">
    <source>
        <dbReference type="ARBA" id="ARBA00022692"/>
    </source>
</evidence>
<organism evidence="8 9">
    <name type="scientific">Cichlidogyrus casuarinus</name>
    <dbReference type="NCBI Taxonomy" id="1844966"/>
    <lineage>
        <taxon>Eukaryota</taxon>
        <taxon>Metazoa</taxon>
        <taxon>Spiralia</taxon>
        <taxon>Lophotrochozoa</taxon>
        <taxon>Platyhelminthes</taxon>
        <taxon>Monogenea</taxon>
        <taxon>Monopisthocotylea</taxon>
        <taxon>Dactylogyridea</taxon>
        <taxon>Ancyrocephalidae</taxon>
        <taxon>Cichlidogyrus</taxon>
    </lineage>
</organism>
<feature type="transmembrane region" description="Helical" evidence="7">
    <location>
        <begin position="193"/>
        <end position="212"/>
    </location>
</feature>
<feature type="transmembrane region" description="Helical" evidence="7">
    <location>
        <begin position="510"/>
        <end position="533"/>
    </location>
</feature>
<feature type="transmembrane region" description="Helical" evidence="7">
    <location>
        <begin position="132"/>
        <end position="150"/>
    </location>
</feature>
<feature type="binding site" evidence="6">
    <location>
        <position position="40"/>
    </location>
    <ligand>
        <name>Na(+)</name>
        <dbReference type="ChEBI" id="CHEBI:29101"/>
        <label>1</label>
    </ligand>
</feature>
<name>A0ABD2Q602_9PLAT</name>
<feature type="binding site" evidence="6">
    <location>
        <position position="37"/>
    </location>
    <ligand>
        <name>Na(+)</name>
        <dbReference type="ChEBI" id="CHEBI:29101"/>
        <label>1</label>
    </ligand>
</feature>
<feature type="transmembrane region" description="Helical" evidence="7">
    <location>
        <begin position="29"/>
        <end position="49"/>
    </location>
</feature>
<evidence type="ECO:0000256" key="6">
    <source>
        <dbReference type="PIRSR" id="PIRSR600175-1"/>
    </source>
</evidence>
<reference evidence="8 9" key="1">
    <citation type="submission" date="2024-11" db="EMBL/GenBank/DDBJ databases">
        <title>Adaptive evolution of stress response genes in parasites aligns with host niche diversity.</title>
        <authorList>
            <person name="Hahn C."/>
            <person name="Resl P."/>
        </authorList>
    </citation>
    <scope>NUCLEOTIDE SEQUENCE [LARGE SCALE GENOMIC DNA]</scope>
    <source>
        <strain evidence="8">EGGRZ-B1_66</strain>
        <tissue evidence="8">Body</tissue>
    </source>
</reference>
<gene>
    <name evidence="8" type="ORF">Ciccas_006506</name>
</gene>
<dbReference type="SUPFAM" id="SSF161070">
    <property type="entry name" value="SNF-like"/>
    <property type="match status" value="2"/>
</dbReference>
<evidence type="ECO:0000256" key="5">
    <source>
        <dbReference type="ARBA" id="ARBA00023136"/>
    </source>
</evidence>
<evidence type="ECO:0000256" key="1">
    <source>
        <dbReference type="ARBA" id="ARBA00004141"/>
    </source>
</evidence>
<proteinExistence type="predicted"/>
<dbReference type="Proteomes" id="UP001626550">
    <property type="component" value="Unassembled WGS sequence"/>
</dbReference>
<keyword evidence="6" id="KW-0479">Metal-binding</keyword>
<keyword evidence="5 7" id="KW-0472">Membrane</keyword>
<keyword evidence="9" id="KW-1185">Reference proteome</keyword>